<proteinExistence type="predicted"/>
<dbReference type="SUPFAM" id="SSF48452">
    <property type="entry name" value="TPR-like"/>
    <property type="match status" value="1"/>
</dbReference>
<protein>
    <submittedName>
        <fullName evidence="2">Tetratricopeptide repeat protein</fullName>
    </submittedName>
</protein>
<evidence type="ECO:0000313" key="2">
    <source>
        <dbReference type="EMBL" id="ASE40286.1"/>
    </source>
</evidence>
<dbReference type="AlphaFoldDB" id="A0A1Z3UAH8"/>
<keyword evidence="1" id="KW-0802">TPR repeat</keyword>
<dbReference type="InterPro" id="IPR011990">
    <property type="entry name" value="TPR-like_helical_dom_sf"/>
</dbReference>
<dbReference type="RefSeq" id="WP_066624404.1">
    <property type="nucleotide sequence ID" value="NZ_JAMYEC010000002.1"/>
</dbReference>
<gene>
    <name evidence="2" type="ORF">CEP68_12670</name>
</gene>
<reference evidence="3" key="1">
    <citation type="submission" date="2017-06" db="EMBL/GenBank/DDBJ databases">
        <title>FDA dAtabase for Regulatory Grade micrObial Sequences (FDA-ARGOS): Supporting development and validation of Infectious Disease Dx tests.</title>
        <authorList>
            <person name="Minogue T."/>
            <person name="Wolcott M."/>
            <person name="Wasieloski L."/>
            <person name="Aguilar W."/>
            <person name="Moore D."/>
            <person name="Tallon L."/>
            <person name="Sadzewicz L."/>
            <person name="Sengamalay N."/>
            <person name="Ott S."/>
            <person name="Godinez A."/>
            <person name="Nagaraj S."/>
            <person name="Nadendla S."/>
            <person name="Geyer C."/>
            <person name="Sichtig H."/>
        </authorList>
    </citation>
    <scope>NUCLEOTIDE SEQUENCE [LARGE SCALE GENOMIC DNA]</scope>
    <source>
        <strain evidence="3">FDAARGOS_289</strain>
    </source>
</reference>
<evidence type="ECO:0000256" key="1">
    <source>
        <dbReference type="PROSITE-ProRule" id="PRU00339"/>
    </source>
</evidence>
<dbReference type="Pfam" id="PF13432">
    <property type="entry name" value="TPR_16"/>
    <property type="match status" value="1"/>
</dbReference>
<organism evidence="2 3">
    <name type="scientific">Brevundimonas vesicularis</name>
    <name type="common">Pseudomonas vesicularis</name>
    <dbReference type="NCBI Taxonomy" id="41276"/>
    <lineage>
        <taxon>Bacteria</taxon>
        <taxon>Pseudomonadati</taxon>
        <taxon>Pseudomonadota</taxon>
        <taxon>Alphaproteobacteria</taxon>
        <taxon>Caulobacterales</taxon>
        <taxon>Caulobacteraceae</taxon>
        <taxon>Brevundimonas</taxon>
    </lineage>
</organism>
<dbReference type="EMBL" id="CP022048">
    <property type="protein sequence ID" value="ASE40286.1"/>
    <property type="molecule type" value="Genomic_DNA"/>
</dbReference>
<accession>A0A1Z3UAH8</accession>
<evidence type="ECO:0000313" key="3">
    <source>
        <dbReference type="Proteomes" id="UP000197050"/>
    </source>
</evidence>
<dbReference type="Proteomes" id="UP000197050">
    <property type="component" value="Chromosome"/>
</dbReference>
<dbReference type="SMART" id="SM00028">
    <property type="entry name" value="TPR"/>
    <property type="match status" value="2"/>
</dbReference>
<sequence length="196" mass="21512">MLGHPDAQTQIFIVMAQSLASKLKTSDPAKAEAVLTAALVVESDFPALLIDRASVRDRLNDTRGAAADRAQFTELTRFSLDDAKEACLSPRLHRMSRDVALDMCDKAITDNADDVALHMRRGFLLQTMNRKPDAVAAYRRATEIEPSNPRAKYGLGKLLRETGEAEEGEALMAEALRADATVADEDEPMLEVRRAS</sequence>
<dbReference type="Gene3D" id="1.25.40.10">
    <property type="entry name" value="Tetratricopeptide repeat domain"/>
    <property type="match status" value="1"/>
</dbReference>
<dbReference type="PROSITE" id="PS50005">
    <property type="entry name" value="TPR"/>
    <property type="match status" value="1"/>
</dbReference>
<dbReference type="InterPro" id="IPR019734">
    <property type="entry name" value="TPR_rpt"/>
</dbReference>
<feature type="repeat" description="TPR" evidence="1">
    <location>
        <begin position="115"/>
        <end position="148"/>
    </location>
</feature>
<name>A0A1Z3UAH8_BREVE</name>
<dbReference type="KEGG" id="bvc:CEP68_12670"/>